<evidence type="ECO:0000259" key="1">
    <source>
        <dbReference type="SMART" id="SM01292"/>
    </source>
</evidence>
<name>A0A077WJQ5_9FUNG</name>
<protein>
    <recommendedName>
        <fullName evidence="4">Far11/STRP C-terminal domain-containing protein</fullName>
    </recommendedName>
</protein>
<dbReference type="Pfam" id="PF07923">
    <property type="entry name" value="N1221"/>
    <property type="match status" value="1"/>
</dbReference>
<feature type="domain" description="Far11/STRP N-terminal" evidence="1">
    <location>
        <begin position="16"/>
        <end position="227"/>
    </location>
</feature>
<organism evidence="3">
    <name type="scientific">Lichtheimia ramosa</name>
    <dbReference type="NCBI Taxonomy" id="688394"/>
    <lineage>
        <taxon>Eukaryota</taxon>
        <taxon>Fungi</taxon>
        <taxon>Fungi incertae sedis</taxon>
        <taxon>Mucoromycota</taxon>
        <taxon>Mucoromycotina</taxon>
        <taxon>Mucoromycetes</taxon>
        <taxon>Mucorales</taxon>
        <taxon>Lichtheimiaceae</taxon>
        <taxon>Lichtheimia</taxon>
    </lineage>
</organism>
<reference evidence="3" key="1">
    <citation type="journal article" date="2014" name="Genome Announc.">
        <title>De novo whole-genome sequence and genome annotation of Lichtheimia ramosa.</title>
        <authorList>
            <person name="Linde J."/>
            <person name="Schwartze V."/>
            <person name="Binder U."/>
            <person name="Lass-Florl C."/>
            <person name="Voigt K."/>
            <person name="Horn F."/>
        </authorList>
    </citation>
    <scope>NUCLEOTIDE SEQUENCE</scope>
    <source>
        <strain evidence="3">JMRC FSU:6197</strain>
    </source>
</reference>
<accession>A0A077WJQ5</accession>
<evidence type="ECO:0000313" key="3">
    <source>
        <dbReference type="EMBL" id="CDS07590.1"/>
    </source>
</evidence>
<dbReference type="PANTHER" id="PTHR13239:SF4">
    <property type="entry name" value="AT25231P"/>
    <property type="match status" value="1"/>
</dbReference>
<dbReference type="OrthoDB" id="18234at2759"/>
<dbReference type="GO" id="GO:0007010">
    <property type="term" value="P:cytoskeleton organization"/>
    <property type="evidence" value="ECO:0007669"/>
    <property type="project" value="TreeGrafter"/>
</dbReference>
<dbReference type="Pfam" id="PF11882">
    <property type="entry name" value="DUF3402"/>
    <property type="match status" value="1"/>
</dbReference>
<dbReference type="PANTHER" id="PTHR13239">
    <property type="entry name" value="PROTEIN REQUIRED FOR HYPHAL ANASTOMOSIS HAM-2"/>
    <property type="match status" value="1"/>
</dbReference>
<proteinExistence type="predicted"/>
<dbReference type="InterPro" id="IPR040185">
    <property type="entry name" value="Far11/STRP"/>
</dbReference>
<gene>
    <name evidence="3" type="ORF">LRAMOSA01539</name>
</gene>
<dbReference type="AlphaFoldDB" id="A0A077WJQ5"/>
<feature type="domain" description="Far11/STRP C-terminal" evidence="2">
    <location>
        <begin position="293"/>
        <end position="815"/>
    </location>
</feature>
<dbReference type="EMBL" id="LK023324">
    <property type="protein sequence ID" value="CDS07590.1"/>
    <property type="molecule type" value="Genomic_DNA"/>
</dbReference>
<evidence type="ECO:0008006" key="4">
    <source>
        <dbReference type="Google" id="ProtNLM"/>
    </source>
</evidence>
<dbReference type="InterPro" id="IPR012486">
    <property type="entry name" value="Far11/STRP_N"/>
</dbReference>
<dbReference type="SMART" id="SM01292">
    <property type="entry name" value="N1221"/>
    <property type="match status" value="1"/>
</dbReference>
<dbReference type="SMART" id="SM01293">
    <property type="entry name" value="DUF3402"/>
    <property type="match status" value="1"/>
</dbReference>
<evidence type="ECO:0000259" key="2">
    <source>
        <dbReference type="SMART" id="SM01293"/>
    </source>
</evidence>
<dbReference type="GO" id="GO:0005829">
    <property type="term" value="C:cytosol"/>
    <property type="evidence" value="ECO:0007669"/>
    <property type="project" value="TreeGrafter"/>
</dbReference>
<dbReference type="InterPro" id="IPR021819">
    <property type="entry name" value="Far11/STRP_C"/>
</dbReference>
<sequence length="868" mass="98450">MFLCILLASDDTNIKQDKIHWILEQLTKDHDMDVETRINLTRALIYVSLGAFGDLCTVRSESALLNAMVSNNKLLYASGTTPVMMDLIKKANVNGIDELDAYMTVLYIMLSTCYYDHVLMDNNQLLDLLEHLIHILSDITKPISSSYPMKKILALVHMLLLIIFGTVDDAATVKQQIKGLWKSKSCNTSEQPLKSTPHDLYDFCHEIKNKYVSYQPPPYPFAVSSEDNIRATKDMNDSIYTTTSISASSDMPYRIRFPPKHPPKSMQTIPSVIEFKKDLERSQSSTPFTHGTPTSIKETGDLLVSNMHISSYDQQIILEREHSAKHSRNIQHDCEAISTREQHIYTKQPILVAVEKLYTKIMPNLPDFVNVLLDQLVSIAPSSLSSSSVIDPLRKKAGADLLEHNDTQRNREIVRSSLTSILLLLLKWFKLSHALKFEYLSQLLVDSGYMLLATRFFMLEDLKEITCNSTDNRAHGFFGQILTLEPKLSNGDIYPPSCSTSSSSSSSSSSNVSLAKSWDGSIPWATNDVKDDMKITNKRNISWILDTLRNLQMITKGKVCRNKMMALYKSYIPLKRIALANRGTDLELYALKLLKSQITHLGIKWRAGNMKLISAIYRRCAPRLRDEWLMTREFDGDRDTEDMVHEMNIRALICFYHENRYAFTTLSDTSCFESTTNLEPESGGWGAVDVDIDQTEWPTLDKDTSFDNQWNIGTPVPDATPQPITADQLADAINQLYLQPVKKPKANTSIEAEGDGWDAPALTISSTFLFGKKSTSGSGTDSEDDDDHDDLEMERKQQDDPLKNIDWETLTEEELMDRMTKVSEQCEQRWLSVDIDDPAYCKVLIDVEGYNDNEDTDHVDDSKNDTSW</sequence>